<comment type="similarity">
    <text evidence="2 9">Belongs to the MGMT family.</text>
</comment>
<dbReference type="InterPro" id="IPR036631">
    <property type="entry name" value="MGMT_N_sf"/>
</dbReference>
<evidence type="ECO:0000256" key="2">
    <source>
        <dbReference type="ARBA" id="ARBA00008711"/>
    </source>
</evidence>
<evidence type="ECO:0000256" key="5">
    <source>
        <dbReference type="ARBA" id="ARBA00022679"/>
    </source>
</evidence>
<dbReference type="CDD" id="cd06445">
    <property type="entry name" value="ATase"/>
    <property type="match status" value="1"/>
</dbReference>
<dbReference type="PANTHER" id="PTHR10815">
    <property type="entry name" value="METHYLATED-DNA--PROTEIN-CYSTEINE METHYLTRANSFERASE"/>
    <property type="match status" value="1"/>
</dbReference>
<keyword evidence="12" id="KW-1185">Reference proteome</keyword>
<evidence type="ECO:0000256" key="3">
    <source>
        <dbReference type="ARBA" id="ARBA00022490"/>
    </source>
</evidence>
<dbReference type="InterPro" id="IPR023546">
    <property type="entry name" value="MGMT"/>
</dbReference>
<protein>
    <recommendedName>
        <fullName evidence="9">Methylated-DNA--protein-cysteine methyltransferase</fullName>
        <ecNumber evidence="9">2.1.1.63</ecNumber>
    </recommendedName>
    <alternativeName>
        <fullName evidence="9">6-O-methylguanine-DNA methyltransferase</fullName>
        <shortName evidence="9">MGMT</shortName>
    </alternativeName>
    <alternativeName>
        <fullName evidence="9">O-6-methylguanine-DNA-alkyltransferase</fullName>
    </alternativeName>
</protein>
<evidence type="ECO:0000256" key="9">
    <source>
        <dbReference type="HAMAP-Rule" id="MF_00772"/>
    </source>
</evidence>
<keyword evidence="4 9" id="KW-0489">Methyltransferase</keyword>
<dbReference type="EMBL" id="LARY01000002">
    <property type="protein sequence ID" value="RDX00678.1"/>
    <property type="molecule type" value="Genomic_DNA"/>
</dbReference>
<comment type="caution">
    <text evidence="11">The sequence shown here is derived from an EMBL/GenBank/DDBJ whole genome shotgun (WGS) entry which is preliminary data.</text>
</comment>
<dbReference type="PANTHER" id="PTHR10815:SF12">
    <property type="entry name" value="METHYLATED-DNA--PROTEIN-CYSTEINE METHYLTRANSFERASE, INDUCIBLE"/>
    <property type="match status" value="1"/>
</dbReference>
<evidence type="ECO:0000256" key="7">
    <source>
        <dbReference type="ARBA" id="ARBA00023204"/>
    </source>
</evidence>
<keyword evidence="7 9" id="KW-0234">DNA repair</keyword>
<dbReference type="InterPro" id="IPR001497">
    <property type="entry name" value="MethylDNA_cys_MeTrfase_AS"/>
</dbReference>
<gene>
    <name evidence="11" type="ORF">UR08_06730</name>
</gene>
<evidence type="ECO:0000256" key="4">
    <source>
        <dbReference type="ARBA" id="ARBA00022603"/>
    </source>
</evidence>
<keyword evidence="3 9" id="KW-0963">Cytoplasm</keyword>
<dbReference type="PROSITE" id="PS00374">
    <property type="entry name" value="MGMT"/>
    <property type="match status" value="1"/>
</dbReference>
<dbReference type="Gene3D" id="1.10.10.10">
    <property type="entry name" value="Winged helix-like DNA-binding domain superfamily/Winged helix DNA-binding domain"/>
    <property type="match status" value="1"/>
</dbReference>
<comment type="catalytic activity">
    <reaction evidence="8 9">
        <text>a 6-O-methyl-2'-deoxyguanosine in DNA + L-cysteinyl-[protein] = S-methyl-L-cysteinyl-[protein] + a 2'-deoxyguanosine in DNA</text>
        <dbReference type="Rhea" id="RHEA:24000"/>
        <dbReference type="Rhea" id="RHEA-COMP:10131"/>
        <dbReference type="Rhea" id="RHEA-COMP:10132"/>
        <dbReference type="Rhea" id="RHEA-COMP:11367"/>
        <dbReference type="Rhea" id="RHEA-COMP:11368"/>
        <dbReference type="ChEBI" id="CHEBI:29950"/>
        <dbReference type="ChEBI" id="CHEBI:82612"/>
        <dbReference type="ChEBI" id="CHEBI:85445"/>
        <dbReference type="ChEBI" id="CHEBI:85448"/>
        <dbReference type="EC" id="2.1.1.63"/>
    </reaction>
</comment>
<dbReference type="Gene3D" id="3.30.160.70">
    <property type="entry name" value="Methylated DNA-protein cysteine methyltransferase domain"/>
    <property type="match status" value="1"/>
</dbReference>
<comment type="subcellular location">
    <subcellularLocation>
        <location evidence="9">Cytoplasm</location>
    </subcellularLocation>
</comment>
<evidence type="ECO:0000256" key="8">
    <source>
        <dbReference type="ARBA" id="ARBA00049348"/>
    </source>
</evidence>
<dbReference type="Proteomes" id="UP000257055">
    <property type="component" value="Unassembled WGS sequence"/>
</dbReference>
<dbReference type="InterPro" id="IPR036388">
    <property type="entry name" value="WH-like_DNA-bd_sf"/>
</dbReference>
<name>A0A3D8TP66_9LIST</name>
<dbReference type="AlphaFoldDB" id="A0A3D8TP66"/>
<feature type="active site" description="Nucleophile; methyl group acceptor" evidence="9">
    <location>
        <position position="129"/>
    </location>
</feature>
<evidence type="ECO:0000256" key="6">
    <source>
        <dbReference type="ARBA" id="ARBA00022763"/>
    </source>
</evidence>
<evidence type="ECO:0000313" key="11">
    <source>
        <dbReference type="EMBL" id="RDX00678.1"/>
    </source>
</evidence>
<organism evidence="11 12">
    <name type="scientific">Listeria kieliensis</name>
    <dbReference type="NCBI Taxonomy" id="1621700"/>
    <lineage>
        <taxon>Bacteria</taxon>
        <taxon>Bacillati</taxon>
        <taxon>Bacillota</taxon>
        <taxon>Bacilli</taxon>
        <taxon>Bacillales</taxon>
        <taxon>Listeriaceae</taxon>
        <taxon>Listeria</taxon>
    </lineage>
</organism>
<feature type="domain" description="Methylated-DNA-[protein]-cysteine S-methyltransferase DNA binding" evidence="10">
    <location>
        <begin position="78"/>
        <end position="157"/>
    </location>
</feature>
<comment type="catalytic activity">
    <reaction evidence="1 9">
        <text>a 4-O-methyl-thymidine in DNA + L-cysteinyl-[protein] = a thymidine in DNA + S-methyl-L-cysteinyl-[protein]</text>
        <dbReference type="Rhea" id="RHEA:53428"/>
        <dbReference type="Rhea" id="RHEA-COMP:10131"/>
        <dbReference type="Rhea" id="RHEA-COMP:10132"/>
        <dbReference type="Rhea" id="RHEA-COMP:13555"/>
        <dbReference type="Rhea" id="RHEA-COMP:13556"/>
        <dbReference type="ChEBI" id="CHEBI:29950"/>
        <dbReference type="ChEBI" id="CHEBI:82612"/>
        <dbReference type="ChEBI" id="CHEBI:137386"/>
        <dbReference type="ChEBI" id="CHEBI:137387"/>
        <dbReference type="EC" id="2.1.1.63"/>
    </reaction>
</comment>
<dbReference type="RefSeq" id="WP_115752916.1">
    <property type="nucleotide sequence ID" value="NZ_LARY01000002.1"/>
</dbReference>
<proteinExistence type="inferred from homology"/>
<dbReference type="GO" id="GO:0005737">
    <property type="term" value="C:cytoplasm"/>
    <property type="evidence" value="ECO:0007669"/>
    <property type="project" value="UniProtKB-SubCell"/>
</dbReference>
<dbReference type="HAMAP" id="MF_00772">
    <property type="entry name" value="OGT"/>
    <property type="match status" value="1"/>
</dbReference>
<reference evidence="12" key="1">
    <citation type="submission" date="2015-04" db="EMBL/GenBank/DDBJ databases">
        <authorList>
            <person name="Schardt J."/>
            <person name="Mueller-Herbst S."/>
            <person name="Scherer S."/>
            <person name="Huptas C."/>
        </authorList>
    </citation>
    <scope>NUCLEOTIDE SEQUENCE [LARGE SCALE GENOMIC DNA]</scope>
    <source>
        <strain evidence="12">Kiel-L1</strain>
    </source>
</reference>
<comment type="function">
    <text evidence="9">Involved in the cellular defense against the biological effects of O6-methylguanine (O6-MeG) and O4-methylthymine (O4-MeT) in DNA. Repairs the methylated nucleobase in DNA by stoichiometrically transferring the methyl group to a cysteine residue in the enzyme. This is a suicide reaction: the enzyme is irreversibly inactivated.</text>
</comment>
<evidence type="ECO:0000256" key="1">
    <source>
        <dbReference type="ARBA" id="ARBA00001286"/>
    </source>
</evidence>
<keyword evidence="6 9" id="KW-0227">DNA damage</keyword>
<dbReference type="InterPro" id="IPR014048">
    <property type="entry name" value="MethylDNA_cys_MeTrfase_DNA-bd"/>
</dbReference>
<dbReference type="NCBIfam" id="TIGR00589">
    <property type="entry name" value="ogt"/>
    <property type="match status" value="1"/>
</dbReference>
<dbReference type="GO" id="GO:0006307">
    <property type="term" value="P:DNA alkylation repair"/>
    <property type="evidence" value="ECO:0007669"/>
    <property type="project" value="UniProtKB-UniRule"/>
</dbReference>
<dbReference type="SUPFAM" id="SSF53155">
    <property type="entry name" value="Methylated DNA-protein cysteine methyltransferase domain"/>
    <property type="match status" value="1"/>
</dbReference>
<dbReference type="GO" id="GO:0032259">
    <property type="term" value="P:methylation"/>
    <property type="evidence" value="ECO:0007669"/>
    <property type="project" value="UniProtKB-KW"/>
</dbReference>
<dbReference type="EC" id="2.1.1.63" evidence="9"/>
<sequence length="160" mass="18000">MFYGTMQEQGLVLAKTNVGICFIGNNLDQLKSWQKRYLPKEVLQQDEAKLAAEKKQLLDYYEGKRKTFDFPLDFEVTPFSKRVYQALLQIPYGETTTYGEIAEKIGRKTAVRAVGRAIGANPIWIVVPCHRVIGKDGSLTGYAGGLDMKTQLLALEKAHK</sequence>
<dbReference type="GO" id="GO:0003908">
    <property type="term" value="F:methylated-DNA-[protein]-cysteine S-methyltransferase activity"/>
    <property type="evidence" value="ECO:0007669"/>
    <property type="project" value="UniProtKB-UniRule"/>
</dbReference>
<evidence type="ECO:0000313" key="12">
    <source>
        <dbReference type="Proteomes" id="UP000257055"/>
    </source>
</evidence>
<dbReference type="InterPro" id="IPR036217">
    <property type="entry name" value="MethylDNA_cys_MeTrfase_DNAb"/>
</dbReference>
<dbReference type="FunFam" id="1.10.10.10:FF:000214">
    <property type="entry name" value="Methylated-DNA--protein-cysteine methyltransferase"/>
    <property type="match status" value="1"/>
</dbReference>
<dbReference type="SUPFAM" id="SSF46767">
    <property type="entry name" value="Methylated DNA-protein cysteine methyltransferase, C-terminal domain"/>
    <property type="match status" value="1"/>
</dbReference>
<evidence type="ECO:0000259" key="10">
    <source>
        <dbReference type="Pfam" id="PF01035"/>
    </source>
</evidence>
<comment type="miscellaneous">
    <text evidence="9">This enzyme catalyzes only one turnover and therefore is not strictly catalytic. According to one definition, an enzyme is a biocatalyst that acts repeatedly and over many reaction cycles.</text>
</comment>
<dbReference type="Pfam" id="PF01035">
    <property type="entry name" value="DNA_binding_1"/>
    <property type="match status" value="1"/>
</dbReference>
<accession>A0A3D8TP66</accession>
<keyword evidence="5 9" id="KW-0808">Transferase</keyword>